<evidence type="ECO:0008006" key="3">
    <source>
        <dbReference type="Google" id="ProtNLM"/>
    </source>
</evidence>
<gene>
    <name evidence="1" type="ORF">CLV30_11299</name>
</gene>
<keyword evidence="2" id="KW-1185">Reference proteome</keyword>
<dbReference type="RefSeq" id="WP_165358701.1">
    <property type="nucleotide sequence ID" value="NZ_PYGE01000012.1"/>
</dbReference>
<protein>
    <recommendedName>
        <fullName evidence="3">Monooxygenase ydhR</fullName>
    </recommendedName>
</protein>
<sequence>MYGLTVRWSLAQAPEGVDAELREYVHGTSLARFSEMDGLRFKTWRTRPGEWFEGTYVFETAQARDEFAESFAATAADSPGSRMIGSPPILQETFDVVAVAEGKAGFAAGPGPDPA</sequence>
<accession>A0A2P8DXA5</accession>
<evidence type="ECO:0000313" key="2">
    <source>
        <dbReference type="Proteomes" id="UP000243528"/>
    </source>
</evidence>
<dbReference type="EMBL" id="PYGE01000012">
    <property type="protein sequence ID" value="PSL01860.1"/>
    <property type="molecule type" value="Genomic_DNA"/>
</dbReference>
<proteinExistence type="predicted"/>
<dbReference type="Gene3D" id="3.30.70.100">
    <property type="match status" value="1"/>
</dbReference>
<organism evidence="1 2">
    <name type="scientific">Haloactinopolyspora alba</name>
    <dbReference type="NCBI Taxonomy" id="648780"/>
    <lineage>
        <taxon>Bacteria</taxon>
        <taxon>Bacillati</taxon>
        <taxon>Actinomycetota</taxon>
        <taxon>Actinomycetes</taxon>
        <taxon>Jiangellales</taxon>
        <taxon>Jiangellaceae</taxon>
        <taxon>Haloactinopolyspora</taxon>
    </lineage>
</organism>
<evidence type="ECO:0000313" key="1">
    <source>
        <dbReference type="EMBL" id="PSL01860.1"/>
    </source>
</evidence>
<comment type="caution">
    <text evidence="1">The sequence shown here is derived from an EMBL/GenBank/DDBJ whole genome shotgun (WGS) entry which is preliminary data.</text>
</comment>
<dbReference type="AlphaFoldDB" id="A0A2P8DXA5"/>
<dbReference type="Proteomes" id="UP000243528">
    <property type="component" value="Unassembled WGS sequence"/>
</dbReference>
<reference evidence="1 2" key="1">
    <citation type="submission" date="2018-03" db="EMBL/GenBank/DDBJ databases">
        <title>Genomic Encyclopedia of Archaeal and Bacterial Type Strains, Phase II (KMG-II): from individual species to whole genera.</title>
        <authorList>
            <person name="Goeker M."/>
        </authorList>
    </citation>
    <scope>NUCLEOTIDE SEQUENCE [LARGE SCALE GENOMIC DNA]</scope>
    <source>
        <strain evidence="1 2">DSM 45211</strain>
    </source>
</reference>
<name>A0A2P8DXA5_9ACTN</name>